<dbReference type="GO" id="GO:0003911">
    <property type="term" value="F:DNA ligase (NAD+) activity"/>
    <property type="evidence" value="ECO:0007669"/>
    <property type="project" value="UniProtKB-UniRule"/>
</dbReference>
<dbReference type="Pfam" id="PF03120">
    <property type="entry name" value="OB_DNA_ligase"/>
    <property type="match status" value="1"/>
</dbReference>
<dbReference type="FunFam" id="1.10.150.20:FF:000007">
    <property type="entry name" value="DNA ligase"/>
    <property type="match status" value="1"/>
</dbReference>
<dbReference type="InterPro" id="IPR001357">
    <property type="entry name" value="BRCT_dom"/>
</dbReference>
<evidence type="ECO:0000256" key="3">
    <source>
        <dbReference type="ARBA" id="ARBA00013308"/>
    </source>
</evidence>
<evidence type="ECO:0000256" key="5">
    <source>
        <dbReference type="ARBA" id="ARBA00022705"/>
    </source>
</evidence>
<feature type="binding site" evidence="14">
    <location>
        <position position="284"/>
    </location>
    <ligand>
        <name>NAD(+)</name>
        <dbReference type="ChEBI" id="CHEBI:57540"/>
    </ligand>
</feature>
<dbReference type="Gene3D" id="1.10.150.20">
    <property type="entry name" value="5' to 3' exonuclease, C-terminal subdomain"/>
    <property type="match status" value="2"/>
</dbReference>
<dbReference type="Gene3D" id="3.30.470.30">
    <property type="entry name" value="DNA ligase/mRNA capping enzyme"/>
    <property type="match status" value="1"/>
</dbReference>
<dbReference type="CDD" id="cd17748">
    <property type="entry name" value="BRCT_DNA_ligase_like"/>
    <property type="match status" value="1"/>
</dbReference>
<feature type="binding site" evidence="14">
    <location>
        <position position="405"/>
    </location>
    <ligand>
        <name>Zn(2+)</name>
        <dbReference type="ChEBI" id="CHEBI:29105"/>
    </ligand>
</feature>
<evidence type="ECO:0000256" key="4">
    <source>
        <dbReference type="ARBA" id="ARBA00022598"/>
    </source>
</evidence>
<dbReference type="OrthoDB" id="9759736at2"/>
<evidence type="ECO:0000256" key="8">
    <source>
        <dbReference type="ARBA" id="ARBA00022833"/>
    </source>
</evidence>
<proteinExistence type="inferred from homology"/>
<sequence length="679" mass="75847">MNPEEQIIQLRKELRAHNYNYYVLDNATISDFDFDIKLKELQALEDANPAFYDPDSPTQRVGGEVTKNFNTVKHEFRMYSLDNSYSIEDLEDWETRIKKIIDGPISYTCELKYDGASMSLTYENGSLIKAVTRGDGFQGDDVTANIRTIKSVPLKLQGDYPDRFEIRGEIVLPFEGFNKMNEERLAAGEELYRNPRNTASGSLKLQDSAEVARRPLECLLYSLVGEKLPISTQIEGLKKAASWGFKVPDIAEKVDSIEEVFRFINYWDVHRHELPYETDGVVVKVNNLQQQEELGYTAKAPRWAMAYKFKAEQVSTVLEEITYQVGRTGAITPVANLTPVELAGTTVKRASLHNADQIEKLDIREGDTVYVEKGGEIIPKIIGVDLSKRLETSEPTKYIEKCPECQTPLSRTEGDAKHYCPNENGCPPQIIGRIQHYISRKAMDIEGLGGETVALLVQAGLITTYADLYEITVEDVLPLERMAQKSAENLVAGVAASKNIPFERVLFALGIRFVGETVAKKLARHFKSIDALMNASKEELESVDEIGTRIAESVVSFFTVDEQIDLFNTEISKGADHRLIIERLKRYGVQLEISKEELAGQTTTLTGSSFVVSGVFERVSRTELKKLIESNGGKVSSSISAKTGYLIAGDKMGPSKRAKAETLGVPIVSEDEFLKMIGQ</sequence>
<evidence type="ECO:0000256" key="6">
    <source>
        <dbReference type="ARBA" id="ARBA00022723"/>
    </source>
</evidence>
<dbReference type="InterPro" id="IPR010994">
    <property type="entry name" value="RuvA_2-like"/>
</dbReference>
<feature type="binding site" evidence="14">
    <location>
        <begin position="31"/>
        <end position="35"/>
    </location>
    <ligand>
        <name>NAD(+)</name>
        <dbReference type="ChEBI" id="CHEBI:57540"/>
    </ligand>
</feature>
<dbReference type="SUPFAM" id="SSF47781">
    <property type="entry name" value="RuvA domain 2-like"/>
    <property type="match status" value="1"/>
</dbReference>
<dbReference type="Gene3D" id="2.40.50.140">
    <property type="entry name" value="Nucleic acid-binding proteins"/>
    <property type="match status" value="1"/>
</dbReference>
<dbReference type="SUPFAM" id="SSF50249">
    <property type="entry name" value="Nucleic acid-binding proteins"/>
    <property type="match status" value="1"/>
</dbReference>
<dbReference type="InterPro" id="IPR012340">
    <property type="entry name" value="NA-bd_OB-fold"/>
</dbReference>
<reference evidence="16 17" key="1">
    <citation type="submission" date="2019-08" db="EMBL/GenBank/DDBJ databases">
        <title>Draft genome sequence of Ulvibacter marinus type strain NBRC 109484.</title>
        <authorList>
            <person name="Kawano K."/>
            <person name="Ushijima N."/>
            <person name="Kihara M."/>
            <person name="Itoh H."/>
        </authorList>
    </citation>
    <scope>NUCLEOTIDE SEQUENCE [LARGE SCALE GENOMIC DNA]</scope>
    <source>
        <strain evidence="16 17">NBRC 109484</strain>
    </source>
</reference>
<evidence type="ECO:0000256" key="1">
    <source>
        <dbReference type="ARBA" id="ARBA00004067"/>
    </source>
</evidence>
<dbReference type="Gene3D" id="3.40.50.10190">
    <property type="entry name" value="BRCT domain"/>
    <property type="match status" value="1"/>
</dbReference>
<dbReference type="PANTHER" id="PTHR23389:SF9">
    <property type="entry name" value="DNA LIGASE"/>
    <property type="match status" value="1"/>
</dbReference>
<feature type="domain" description="BRCT" evidence="15">
    <location>
        <begin position="600"/>
        <end position="679"/>
    </location>
</feature>
<organism evidence="16 17">
    <name type="scientific">Patiriisocius marinus</name>
    <dbReference type="NCBI Taxonomy" id="1397112"/>
    <lineage>
        <taxon>Bacteria</taxon>
        <taxon>Pseudomonadati</taxon>
        <taxon>Bacteroidota</taxon>
        <taxon>Flavobacteriia</taxon>
        <taxon>Flavobacteriales</taxon>
        <taxon>Flavobacteriaceae</taxon>
        <taxon>Patiriisocius</taxon>
    </lineage>
</organism>
<dbReference type="InterPro" id="IPR013839">
    <property type="entry name" value="DNAligase_adenylation"/>
</dbReference>
<evidence type="ECO:0000256" key="10">
    <source>
        <dbReference type="ARBA" id="ARBA00023027"/>
    </source>
</evidence>
<comment type="catalytic activity">
    <reaction evidence="12 14">
        <text>NAD(+) + (deoxyribonucleotide)n-3'-hydroxyl + 5'-phospho-(deoxyribonucleotide)m = (deoxyribonucleotide)n+m + AMP + beta-nicotinamide D-nucleotide.</text>
        <dbReference type="EC" id="6.5.1.2"/>
    </reaction>
</comment>
<keyword evidence="14" id="KW-0464">Manganese</keyword>
<dbReference type="InterPro" id="IPR004149">
    <property type="entry name" value="Znf_DNAligase_C4"/>
</dbReference>
<dbReference type="SMART" id="SM00292">
    <property type="entry name" value="BRCT"/>
    <property type="match status" value="1"/>
</dbReference>
<feature type="binding site" evidence="14">
    <location>
        <begin position="80"/>
        <end position="81"/>
    </location>
    <ligand>
        <name>NAD(+)</name>
        <dbReference type="ChEBI" id="CHEBI:57540"/>
    </ligand>
</feature>
<dbReference type="SMART" id="SM00278">
    <property type="entry name" value="HhH1"/>
    <property type="match status" value="4"/>
</dbReference>
<dbReference type="PROSITE" id="PS50172">
    <property type="entry name" value="BRCT"/>
    <property type="match status" value="1"/>
</dbReference>
<dbReference type="FunFam" id="2.40.50.140:FF:000012">
    <property type="entry name" value="DNA ligase"/>
    <property type="match status" value="1"/>
</dbReference>
<keyword evidence="4 14" id="KW-0436">Ligase</keyword>
<feature type="binding site" evidence="14">
    <location>
        <position position="169"/>
    </location>
    <ligand>
        <name>NAD(+)</name>
        <dbReference type="ChEBI" id="CHEBI:57540"/>
    </ligand>
</feature>
<feature type="binding site" evidence="14">
    <location>
        <position position="308"/>
    </location>
    <ligand>
        <name>NAD(+)</name>
        <dbReference type="ChEBI" id="CHEBI:57540"/>
    </ligand>
</feature>
<evidence type="ECO:0000256" key="9">
    <source>
        <dbReference type="ARBA" id="ARBA00022842"/>
    </source>
</evidence>
<dbReference type="PROSITE" id="PS01056">
    <property type="entry name" value="DNA_LIGASE_N2"/>
    <property type="match status" value="1"/>
</dbReference>
<accession>A0A5J4J0J2</accession>
<dbReference type="Gene3D" id="1.10.287.610">
    <property type="entry name" value="Helix hairpin bin"/>
    <property type="match status" value="1"/>
</dbReference>
<dbReference type="SMART" id="SM00532">
    <property type="entry name" value="LIGANc"/>
    <property type="match status" value="1"/>
</dbReference>
<dbReference type="GO" id="GO:0006260">
    <property type="term" value="P:DNA replication"/>
    <property type="evidence" value="ECO:0007669"/>
    <property type="project" value="UniProtKB-KW"/>
</dbReference>
<dbReference type="SUPFAM" id="SSF56091">
    <property type="entry name" value="DNA ligase/mRNA capping enzyme, catalytic domain"/>
    <property type="match status" value="1"/>
</dbReference>
<dbReference type="InterPro" id="IPR013840">
    <property type="entry name" value="DNAligase_N"/>
</dbReference>
<evidence type="ECO:0000313" key="16">
    <source>
        <dbReference type="EMBL" id="GER60854.1"/>
    </source>
</evidence>
<dbReference type="FunFam" id="3.30.470.30:FF:000001">
    <property type="entry name" value="DNA ligase"/>
    <property type="match status" value="1"/>
</dbReference>
<comment type="cofactor">
    <cofactor evidence="14">
        <name>Mg(2+)</name>
        <dbReference type="ChEBI" id="CHEBI:18420"/>
    </cofactor>
    <cofactor evidence="14">
        <name>Mn(2+)</name>
        <dbReference type="ChEBI" id="CHEBI:29035"/>
    </cofactor>
</comment>
<evidence type="ECO:0000259" key="15">
    <source>
        <dbReference type="PROSITE" id="PS50172"/>
    </source>
</evidence>
<keyword evidence="10 14" id="KW-0520">NAD</keyword>
<feature type="active site" description="N6-AMP-lysine intermediate" evidence="14">
    <location>
        <position position="112"/>
    </location>
</feature>
<dbReference type="PANTHER" id="PTHR23389">
    <property type="entry name" value="CHROMOSOME TRANSMISSION FIDELITY FACTOR 18"/>
    <property type="match status" value="1"/>
</dbReference>
<feature type="binding site" evidence="14">
    <location>
        <position position="426"/>
    </location>
    <ligand>
        <name>Zn(2+)</name>
        <dbReference type="ChEBI" id="CHEBI:29105"/>
    </ligand>
</feature>
<dbReference type="HAMAP" id="MF_01588">
    <property type="entry name" value="DNA_ligase_A"/>
    <property type="match status" value="1"/>
</dbReference>
<keyword evidence="11 14" id="KW-0234">DNA repair</keyword>
<dbReference type="NCBIfam" id="NF005932">
    <property type="entry name" value="PRK07956.1"/>
    <property type="match status" value="1"/>
</dbReference>
<dbReference type="CDD" id="cd00114">
    <property type="entry name" value="LIGANc"/>
    <property type="match status" value="1"/>
</dbReference>
<keyword evidence="8 14" id="KW-0862">Zinc</keyword>
<dbReference type="Pfam" id="PF01653">
    <property type="entry name" value="DNA_ligase_aden"/>
    <property type="match status" value="1"/>
</dbReference>
<dbReference type="InterPro" id="IPR001679">
    <property type="entry name" value="DNA_ligase"/>
</dbReference>
<dbReference type="PIRSF" id="PIRSF001604">
    <property type="entry name" value="LigA"/>
    <property type="match status" value="1"/>
</dbReference>
<name>A0A5J4J0J2_9FLAO</name>
<dbReference type="Pfam" id="PF12826">
    <property type="entry name" value="HHH_2"/>
    <property type="match status" value="1"/>
</dbReference>
<dbReference type="Pfam" id="PF00533">
    <property type="entry name" value="BRCT"/>
    <property type="match status" value="1"/>
</dbReference>
<comment type="function">
    <text evidence="1 14">DNA ligase that catalyzes the formation of phosphodiester linkages between 5'-phosphoryl and 3'-hydroxyl groups in double-stranded DNA using NAD as a coenzyme and as the energy source for the reaction. It is essential for DNA replication and repair of damaged DNA.</text>
</comment>
<dbReference type="GO" id="GO:0005829">
    <property type="term" value="C:cytosol"/>
    <property type="evidence" value="ECO:0007669"/>
    <property type="project" value="TreeGrafter"/>
</dbReference>
<dbReference type="EMBL" id="BKCG01000011">
    <property type="protein sequence ID" value="GER60854.1"/>
    <property type="molecule type" value="Genomic_DNA"/>
</dbReference>
<evidence type="ECO:0000313" key="17">
    <source>
        <dbReference type="Proteomes" id="UP000326509"/>
    </source>
</evidence>
<dbReference type="Proteomes" id="UP000326509">
    <property type="component" value="Unassembled WGS sequence"/>
</dbReference>
<keyword evidence="7 14" id="KW-0227">DNA damage</keyword>
<feature type="binding site" evidence="14">
    <location>
        <position position="402"/>
    </location>
    <ligand>
        <name>Zn(2+)</name>
        <dbReference type="ChEBI" id="CHEBI:29105"/>
    </ligand>
</feature>
<dbReference type="AlphaFoldDB" id="A0A5J4J0J2"/>
<dbReference type="SUPFAM" id="SSF52113">
    <property type="entry name" value="BRCT domain"/>
    <property type="match status" value="1"/>
</dbReference>
<evidence type="ECO:0000256" key="13">
    <source>
        <dbReference type="ARBA" id="ARBA00060881"/>
    </source>
</evidence>
<feature type="binding site" evidence="14">
    <location>
        <position position="110"/>
    </location>
    <ligand>
        <name>NAD(+)</name>
        <dbReference type="ChEBI" id="CHEBI:57540"/>
    </ligand>
</feature>
<dbReference type="GO" id="GO:0046872">
    <property type="term" value="F:metal ion binding"/>
    <property type="evidence" value="ECO:0007669"/>
    <property type="project" value="UniProtKB-KW"/>
</dbReference>
<dbReference type="Pfam" id="PF03119">
    <property type="entry name" value="DNA_ligase_ZBD"/>
    <property type="match status" value="1"/>
</dbReference>
<dbReference type="RefSeq" id="WP_151675281.1">
    <property type="nucleotide sequence ID" value="NZ_BKCG01000011.1"/>
</dbReference>
<evidence type="ECO:0000256" key="7">
    <source>
        <dbReference type="ARBA" id="ARBA00022763"/>
    </source>
</evidence>
<evidence type="ECO:0000256" key="14">
    <source>
        <dbReference type="HAMAP-Rule" id="MF_01588"/>
    </source>
</evidence>
<dbReference type="InterPro" id="IPR033136">
    <property type="entry name" value="DNA_ligase_CS"/>
</dbReference>
<keyword evidence="9 14" id="KW-0460">Magnesium</keyword>
<comment type="similarity">
    <text evidence="13 14">Belongs to the NAD-dependent DNA ligase family. LigA subfamily.</text>
</comment>
<dbReference type="EC" id="6.5.1.2" evidence="2 14"/>
<evidence type="ECO:0000256" key="12">
    <source>
        <dbReference type="ARBA" id="ARBA00034005"/>
    </source>
</evidence>
<keyword evidence="5 14" id="KW-0235">DNA replication</keyword>
<dbReference type="InterPro" id="IPR041663">
    <property type="entry name" value="DisA/LigA_HHH"/>
</dbReference>
<dbReference type="InterPro" id="IPR004150">
    <property type="entry name" value="NAD_DNA_ligase_OB"/>
</dbReference>
<gene>
    <name evidence="14 16" type="primary">ligA</name>
    <name evidence="16" type="ORF">ULMA_29620</name>
</gene>
<feature type="binding site" evidence="14">
    <location>
        <position position="420"/>
    </location>
    <ligand>
        <name>Zn(2+)</name>
        <dbReference type="ChEBI" id="CHEBI:29105"/>
    </ligand>
</feature>
<evidence type="ECO:0000256" key="2">
    <source>
        <dbReference type="ARBA" id="ARBA00012722"/>
    </source>
</evidence>
<dbReference type="InterPro" id="IPR003583">
    <property type="entry name" value="Hlx-hairpin-Hlx_DNA-bd_motif"/>
</dbReference>
<dbReference type="GO" id="GO:0003677">
    <property type="term" value="F:DNA binding"/>
    <property type="evidence" value="ECO:0007669"/>
    <property type="project" value="InterPro"/>
</dbReference>
<evidence type="ECO:0000256" key="11">
    <source>
        <dbReference type="ARBA" id="ARBA00023204"/>
    </source>
</evidence>
<keyword evidence="17" id="KW-1185">Reference proteome</keyword>
<keyword evidence="6 14" id="KW-0479">Metal-binding</keyword>
<dbReference type="FunFam" id="1.10.150.20:FF:000006">
    <property type="entry name" value="DNA ligase"/>
    <property type="match status" value="1"/>
</dbReference>
<feature type="binding site" evidence="14">
    <location>
        <position position="133"/>
    </location>
    <ligand>
        <name>NAD(+)</name>
        <dbReference type="ChEBI" id="CHEBI:57540"/>
    </ligand>
</feature>
<protein>
    <recommendedName>
        <fullName evidence="3 14">DNA ligase</fullName>
        <ecNumber evidence="2 14">6.5.1.2</ecNumber>
    </recommendedName>
    <alternativeName>
        <fullName evidence="14">Polydeoxyribonucleotide synthase [NAD(+)]</fullName>
    </alternativeName>
</protein>
<dbReference type="NCBIfam" id="TIGR00575">
    <property type="entry name" value="dnlj"/>
    <property type="match status" value="1"/>
</dbReference>
<comment type="caution">
    <text evidence="16">The sequence shown here is derived from an EMBL/GenBank/DDBJ whole genome shotgun (WGS) entry which is preliminary data.</text>
</comment>
<dbReference type="GO" id="GO:0006281">
    <property type="term" value="P:DNA repair"/>
    <property type="evidence" value="ECO:0007669"/>
    <property type="project" value="UniProtKB-KW"/>
</dbReference>
<dbReference type="InterPro" id="IPR036420">
    <property type="entry name" value="BRCT_dom_sf"/>
</dbReference>
<dbReference type="Gene3D" id="6.20.10.30">
    <property type="match status" value="1"/>
</dbReference>